<evidence type="ECO:0000259" key="2">
    <source>
        <dbReference type="PROSITE" id="PS51352"/>
    </source>
</evidence>
<dbReference type="Gene3D" id="3.40.30.10">
    <property type="entry name" value="Glutaredoxin"/>
    <property type="match status" value="1"/>
</dbReference>
<dbReference type="PROSITE" id="PS51352">
    <property type="entry name" value="THIOREDOXIN_2"/>
    <property type="match status" value="1"/>
</dbReference>
<evidence type="ECO:0000313" key="3">
    <source>
        <dbReference type="EMBL" id="RNL66013.1"/>
    </source>
</evidence>
<dbReference type="CDD" id="cd02970">
    <property type="entry name" value="PRX_like2"/>
    <property type="match status" value="1"/>
</dbReference>
<proteinExistence type="predicted"/>
<feature type="transmembrane region" description="Helical" evidence="1">
    <location>
        <begin position="40"/>
        <end position="60"/>
    </location>
</feature>
<gene>
    <name evidence="3" type="ORF">D0911_06550</name>
</gene>
<comment type="caution">
    <text evidence="3">The sequence shown here is derived from an EMBL/GenBank/DDBJ whole genome shotgun (WGS) entry which is preliminary data.</text>
</comment>
<evidence type="ECO:0000256" key="1">
    <source>
        <dbReference type="SAM" id="Phobius"/>
    </source>
</evidence>
<dbReference type="InterPro" id="IPR000866">
    <property type="entry name" value="AhpC/TSA"/>
</dbReference>
<dbReference type="Proteomes" id="UP000274695">
    <property type="component" value="Unassembled WGS sequence"/>
</dbReference>
<protein>
    <submittedName>
        <fullName evidence="3">AhpC/TSA family protein</fullName>
    </submittedName>
</protein>
<evidence type="ECO:0000313" key="4">
    <source>
        <dbReference type="Proteomes" id="UP000274695"/>
    </source>
</evidence>
<dbReference type="InterPro" id="IPR036249">
    <property type="entry name" value="Thioredoxin-like_sf"/>
</dbReference>
<dbReference type="InterPro" id="IPR013766">
    <property type="entry name" value="Thioredoxin_domain"/>
</dbReference>
<dbReference type="RefSeq" id="WP_123181972.1">
    <property type="nucleotide sequence ID" value="NZ_RHGB01000005.1"/>
</dbReference>
<dbReference type="SUPFAM" id="SSF52833">
    <property type="entry name" value="Thioredoxin-like"/>
    <property type="match status" value="1"/>
</dbReference>
<feature type="transmembrane region" description="Helical" evidence="1">
    <location>
        <begin position="67"/>
        <end position="87"/>
    </location>
</feature>
<sequence length="282" mass="31518">MIKGLISRLKRWYAIPYLLLCIGVSVQSISHLLGDTGFSLSWLGAAVAVVPLVLFMTMVYSRPYSRVVRFIAIPVVMALLGAVLAVIEMRPLPTFYTLFFGVGGVLVYVFWYTYLDRSDNVLLRKGAQLPDFELTSLQGNVVSTSNFLGRQVLWVFFRGNWCPMCQAQLADLANEYEALSERGIEVVLVSPQNRERSAALQSRLGASMQFYVDDNNQAAHKLGIVHRYGVPLGILGYGQDTVLPTVLMTDEAGKLIYVDLTDNFRIRPRADALIEVLDEAWV</sequence>
<keyword evidence="1" id="KW-0472">Membrane</keyword>
<reference evidence="3 4" key="1">
    <citation type="submission" date="2018-10" db="EMBL/GenBank/DDBJ databases">
        <title>Draft genome sequence of Zhongshania sp. DSW25-10.</title>
        <authorList>
            <person name="Oh J."/>
        </authorList>
    </citation>
    <scope>NUCLEOTIDE SEQUENCE [LARGE SCALE GENOMIC DNA]</scope>
    <source>
        <strain evidence="3 4">DSW25-10</strain>
    </source>
</reference>
<keyword evidence="1" id="KW-0812">Transmembrane</keyword>
<feature type="transmembrane region" description="Helical" evidence="1">
    <location>
        <begin position="12"/>
        <end position="34"/>
    </location>
</feature>
<organism evidence="3 4">
    <name type="scientific">Zhongshania marina</name>
    <dbReference type="NCBI Taxonomy" id="2304603"/>
    <lineage>
        <taxon>Bacteria</taxon>
        <taxon>Pseudomonadati</taxon>
        <taxon>Pseudomonadota</taxon>
        <taxon>Gammaproteobacteria</taxon>
        <taxon>Cellvibrionales</taxon>
        <taxon>Spongiibacteraceae</taxon>
        <taxon>Zhongshania</taxon>
    </lineage>
</organism>
<feature type="domain" description="Thioredoxin" evidence="2">
    <location>
        <begin position="123"/>
        <end position="282"/>
    </location>
</feature>
<name>A0ABX9W4H9_9GAMM</name>
<dbReference type="Pfam" id="PF00578">
    <property type="entry name" value="AhpC-TSA"/>
    <property type="match status" value="1"/>
</dbReference>
<accession>A0ABX9W4H9</accession>
<dbReference type="PANTHER" id="PTHR42852">
    <property type="entry name" value="THIOL:DISULFIDE INTERCHANGE PROTEIN DSBE"/>
    <property type="match status" value="1"/>
</dbReference>
<feature type="transmembrane region" description="Helical" evidence="1">
    <location>
        <begin position="93"/>
        <end position="115"/>
    </location>
</feature>
<keyword evidence="1" id="KW-1133">Transmembrane helix</keyword>
<keyword evidence="4" id="KW-1185">Reference proteome</keyword>
<dbReference type="EMBL" id="RHGB01000005">
    <property type="protein sequence ID" value="RNL66013.1"/>
    <property type="molecule type" value="Genomic_DNA"/>
</dbReference>
<dbReference type="InterPro" id="IPR050553">
    <property type="entry name" value="Thioredoxin_ResA/DsbE_sf"/>
</dbReference>